<dbReference type="GO" id="GO:0010468">
    <property type="term" value="P:regulation of gene expression"/>
    <property type="evidence" value="ECO:0007669"/>
    <property type="project" value="TreeGrafter"/>
</dbReference>
<gene>
    <name evidence="8" type="ORF">LEMA_P113470.1</name>
</gene>
<evidence type="ECO:0000313" key="8">
    <source>
        <dbReference type="EMBL" id="CBX94932.1"/>
    </source>
</evidence>
<dbReference type="Proteomes" id="UP000002668">
    <property type="component" value="Genome"/>
</dbReference>
<dbReference type="InterPro" id="IPR007146">
    <property type="entry name" value="Sas10/Utp3/C1D"/>
</dbReference>
<dbReference type="GO" id="GO:0000178">
    <property type="term" value="C:exosome (RNase complex)"/>
    <property type="evidence" value="ECO:0007669"/>
    <property type="project" value="TreeGrafter"/>
</dbReference>
<dbReference type="InParanoid" id="E4ZUZ5"/>
<protein>
    <recommendedName>
        <fullName evidence="6">Exosome complex protein</fullName>
    </recommendedName>
</protein>
<feature type="compositionally biased region" description="Basic residues" evidence="7">
    <location>
        <begin position="263"/>
        <end position="273"/>
    </location>
</feature>
<dbReference type="GO" id="GO:0005730">
    <property type="term" value="C:nucleolus"/>
    <property type="evidence" value="ECO:0007669"/>
    <property type="project" value="TreeGrafter"/>
</dbReference>
<feature type="compositionally biased region" description="Basic residues" evidence="7">
    <location>
        <begin position="293"/>
        <end position="302"/>
    </location>
</feature>
<keyword evidence="3 6" id="KW-0698">rRNA processing</keyword>
<dbReference type="AlphaFoldDB" id="E4ZUZ5"/>
<keyword evidence="4 6" id="KW-0694">RNA-binding</keyword>
<feature type="compositionally biased region" description="Basic and acidic residues" evidence="7">
    <location>
        <begin position="155"/>
        <end position="165"/>
    </location>
</feature>
<dbReference type="InterPro" id="IPR011082">
    <property type="entry name" value="Exosome-assoc_fac/DNA_repair"/>
</dbReference>
<sequence>MEPQTDLPTLVEDLEVNIDELTTTLAPLLASPFSKTASSLPLLDKSKLYVLAAYSIESLLFSTLQASGINAKEHAIFPELARLKGYFGKIKEIEDRGVKGSAEGRARLDVGAAQRFIKHGLSGNERYDLERREKMAKEKARAAIKARQINKKFDNEGKAGVEDKTNVTPKKRAVDDVDVDVDDASAAEDNPAHDSNNNHPTRSANPVSSNHTSKKPRVSTETANPPSSTSNPSSPPSSPQPDKPHSKQQLQQQQSSQPNPAPTKKRRARSKKSALHDSPPPTPNARAEPATRSTRKSRRHNPRTFDEQKAEELVLPLGGVKGGHGGARSAVFSALLGGGGDGELDGEKGGEEGGKRQRKRKGEGVRV</sequence>
<dbReference type="GO" id="GO:0003677">
    <property type="term" value="F:DNA binding"/>
    <property type="evidence" value="ECO:0007669"/>
    <property type="project" value="TreeGrafter"/>
</dbReference>
<dbReference type="GO" id="GO:0000460">
    <property type="term" value="P:maturation of 5.8S rRNA"/>
    <property type="evidence" value="ECO:0007669"/>
    <property type="project" value="TreeGrafter"/>
</dbReference>
<name>E4ZUZ5_LEPMJ</name>
<dbReference type="Pfam" id="PF04000">
    <property type="entry name" value="Sas10_Utp3"/>
    <property type="match status" value="1"/>
</dbReference>
<feature type="region of interest" description="Disordered" evidence="7">
    <location>
        <begin position="155"/>
        <end position="312"/>
    </location>
</feature>
<evidence type="ECO:0000313" key="9">
    <source>
        <dbReference type="Proteomes" id="UP000002668"/>
    </source>
</evidence>
<dbReference type="eggNOG" id="KOG4835">
    <property type="taxonomic scope" value="Eukaryota"/>
</dbReference>
<evidence type="ECO:0000256" key="3">
    <source>
        <dbReference type="ARBA" id="ARBA00022552"/>
    </source>
</evidence>
<dbReference type="PANTHER" id="PTHR15341:SF3">
    <property type="entry name" value="NUCLEAR NUCLEIC ACID-BINDING PROTEIN C1D"/>
    <property type="match status" value="1"/>
</dbReference>
<feature type="compositionally biased region" description="Basic and acidic residues" evidence="7">
    <location>
        <begin position="303"/>
        <end position="312"/>
    </location>
</feature>
<reference evidence="9" key="1">
    <citation type="journal article" date="2011" name="Nat. Commun.">
        <title>Effector diversification within compartments of the Leptosphaeria maculans genome affected by Repeat-Induced Point mutations.</title>
        <authorList>
            <person name="Rouxel T."/>
            <person name="Grandaubert J."/>
            <person name="Hane J.K."/>
            <person name="Hoede C."/>
            <person name="van de Wouw A.P."/>
            <person name="Couloux A."/>
            <person name="Dominguez V."/>
            <person name="Anthouard V."/>
            <person name="Bally P."/>
            <person name="Bourras S."/>
            <person name="Cozijnsen A.J."/>
            <person name="Ciuffetti L.M."/>
            <person name="Degrave A."/>
            <person name="Dilmaghani A."/>
            <person name="Duret L."/>
            <person name="Fudal I."/>
            <person name="Goodwin S.B."/>
            <person name="Gout L."/>
            <person name="Glaser N."/>
            <person name="Linglin J."/>
            <person name="Kema G.H.J."/>
            <person name="Lapalu N."/>
            <person name="Lawrence C.B."/>
            <person name="May K."/>
            <person name="Meyer M."/>
            <person name="Ollivier B."/>
            <person name="Poulain J."/>
            <person name="Schoch C.L."/>
            <person name="Simon A."/>
            <person name="Spatafora J.W."/>
            <person name="Stachowiak A."/>
            <person name="Turgeon B.G."/>
            <person name="Tyler B.M."/>
            <person name="Vincent D."/>
            <person name="Weissenbach J."/>
            <person name="Amselem J."/>
            <person name="Quesneville H."/>
            <person name="Oliver R.P."/>
            <person name="Wincker P."/>
            <person name="Balesdent M.-H."/>
            <person name="Howlett B.J."/>
        </authorList>
    </citation>
    <scope>NUCLEOTIDE SEQUENCE [LARGE SCALE GENOMIC DNA]</scope>
    <source>
        <strain evidence="9">JN3 / isolate v23.1.3 / race Av1-4-5-6-7-8</strain>
    </source>
</reference>
<accession>E4ZUZ5</accession>
<feature type="compositionally biased region" description="Acidic residues" evidence="7">
    <location>
        <begin position="176"/>
        <end position="186"/>
    </location>
</feature>
<dbReference type="OrthoDB" id="1421013at2759"/>
<dbReference type="OMA" id="RLKGYFG"/>
<feature type="compositionally biased region" description="Low complexity" evidence="7">
    <location>
        <begin position="247"/>
        <end position="257"/>
    </location>
</feature>
<dbReference type="GeneID" id="13287748"/>
<evidence type="ECO:0000256" key="2">
    <source>
        <dbReference type="ARBA" id="ARBA00009154"/>
    </source>
</evidence>
<dbReference type="HOGENOM" id="CLU_064339_1_0_1"/>
<evidence type="ECO:0000256" key="4">
    <source>
        <dbReference type="ARBA" id="ARBA00022884"/>
    </source>
</evidence>
<dbReference type="PANTHER" id="PTHR15341">
    <property type="entry name" value="SUN-COR STEROID HORMONE RECEPTOR CO-REPRESSOR"/>
    <property type="match status" value="1"/>
</dbReference>
<dbReference type="EMBL" id="FP929126">
    <property type="protein sequence ID" value="CBX94932.1"/>
    <property type="molecule type" value="Genomic_DNA"/>
</dbReference>
<dbReference type="VEuPathDB" id="FungiDB:LEMA_P113470.1"/>
<dbReference type="STRING" id="985895.E4ZUZ5"/>
<comment type="subcellular location">
    <subcellularLocation>
        <location evidence="1 6">Nucleus</location>
    </subcellularLocation>
</comment>
<evidence type="ECO:0000256" key="5">
    <source>
        <dbReference type="ARBA" id="ARBA00023242"/>
    </source>
</evidence>
<comment type="similarity">
    <text evidence="2 6">Belongs to the C1D family.</text>
</comment>
<feature type="compositionally biased region" description="Basic and acidic residues" evidence="7">
    <location>
        <begin position="345"/>
        <end position="355"/>
    </location>
</feature>
<evidence type="ECO:0000256" key="7">
    <source>
        <dbReference type="SAM" id="MobiDB-lite"/>
    </source>
</evidence>
<evidence type="ECO:0000256" key="1">
    <source>
        <dbReference type="ARBA" id="ARBA00004123"/>
    </source>
</evidence>
<comment type="function">
    <text evidence="6">Required for exosome-dependent processing of pre-rRNA and small nucleolar RNA (snRNA) precursors. Involved in processing of 35S pre-rRNA at the A0, A1 and A2 sites.</text>
</comment>
<keyword evidence="5 6" id="KW-0539">Nucleus</keyword>
<keyword evidence="9" id="KW-1185">Reference proteome</keyword>
<dbReference type="GO" id="GO:0003723">
    <property type="term" value="F:RNA binding"/>
    <property type="evidence" value="ECO:0007669"/>
    <property type="project" value="UniProtKB-UniRule"/>
</dbReference>
<feature type="region of interest" description="Disordered" evidence="7">
    <location>
        <begin position="336"/>
        <end position="367"/>
    </location>
</feature>
<feature type="compositionally biased region" description="Polar residues" evidence="7">
    <location>
        <begin position="193"/>
        <end position="211"/>
    </location>
</feature>
<proteinExistence type="inferred from homology"/>
<evidence type="ECO:0000256" key="6">
    <source>
        <dbReference type="RuleBase" id="RU368003"/>
    </source>
</evidence>
<organism evidence="9">
    <name type="scientific">Leptosphaeria maculans (strain JN3 / isolate v23.1.3 / race Av1-4-5-6-7-8)</name>
    <name type="common">Blackleg fungus</name>
    <name type="synonym">Phoma lingam</name>
    <dbReference type="NCBI Taxonomy" id="985895"/>
    <lineage>
        <taxon>Eukaryota</taxon>
        <taxon>Fungi</taxon>
        <taxon>Dikarya</taxon>
        <taxon>Ascomycota</taxon>
        <taxon>Pezizomycotina</taxon>
        <taxon>Dothideomycetes</taxon>
        <taxon>Pleosporomycetidae</taxon>
        <taxon>Pleosporales</taxon>
        <taxon>Pleosporineae</taxon>
        <taxon>Leptosphaeriaceae</taxon>
        <taxon>Plenodomus</taxon>
        <taxon>Plenodomus lingam/Leptosphaeria maculans species complex</taxon>
    </lineage>
</organism>